<reference evidence="5" key="1">
    <citation type="submission" date="2019-12" db="EMBL/GenBank/DDBJ databases">
        <authorList>
            <person name="zhang j."/>
            <person name="sun C.M."/>
        </authorList>
    </citation>
    <scope>NUCLEOTIDE SEQUENCE</scope>
    <source>
        <strain evidence="5">NS-1</strain>
    </source>
</reference>
<dbReference type="InterPro" id="IPR028082">
    <property type="entry name" value="Peripla_BP_I"/>
</dbReference>
<protein>
    <submittedName>
        <fullName evidence="5">Substrate-binding domain-containing protein</fullName>
    </submittedName>
</protein>
<evidence type="ECO:0000256" key="1">
    <source>
        <dbReference type="ARBA" id="ARBA00004196"/>
    </source>
</evidence>
<gene>
    <name evidence="5" type="ORF">GM661_00930</name>
</gene>
<organism evidence="5 6">
    <name type="scientific">Iocasia fonsfrigidae</name>
    <dbReference type="NCBI Taxonomy" id="2682810"/>
    <lineage>
        <taxon>Bacteria</taxon>
        <taxon>Bacillati</taxon>
        <taxon>Bacillota</taxon>
        <taxon>Clostridia</taxon>
        <taxon>Halanaerobiales</taxon>
        <taxon>Halanaerobiaceae</taxon>
        <taxon>Iocasia</taxon>
    </lineage>
</organism>
<evidence type="ECO:0000259" key="4">
    <source>
        <dbReference type="Pfam" id="PF13407"/>
    </source>
</evidence>
<dbReference type="EMBL" id="CP046640">
    <property type="protein sequence ID" value="QTL96635.1"/>
    <property type="molecule type" value="Genomic_DNA"/>
</dbReference>
<dbReference type="PANTHER" id="PTHR46847">
    <property type="entry name" value="D-ALLOSE-BINDING PERIPLASMIC PROTEIN-RELATED"/>
    <property type="match status" value="1"/>
</dbReference>
<dbReference type="RefSeq" id="WP_230868349.1">
    <property type="nucleotide sequence ID" value="NZ_CP046640.1"/>
</dbReference>
<accession>A0A8A7K947</accession>
<evidence type="ECO:0000313" key="5">
    <source>
        <dbReference type="EMBL" id="QTL96635.1"/>
    </source>
</evidence>
<dbReference type="GO" id="GO:0030313">
    <property type="term" value="C:cell envelope"/>
    <property type="evidence" value="ECO:0007669"/>
    <property type="project" value="UniProtKB-SubCell"/>
</dbReference>
<proteinExistence type="inferred from homology"/>
<keyword evidence="3" id="KW-0732">Signal</keyword>
<dbReference type="GO" id="GO:0030246">
    <property type="term" value="F:carbohydrate binding"/>
    <property type="evidence" value="ECO:0007669"/>
    <property type="project" value="UniProtKB-ARBA"/>
</dbReference>
<keyword evidence="6" id="KW-1185">Reference proteome</keyword>
<dbReference type="Pfam" id="PF13407">
    <property type="entry name" value="Peripla_BP_4"/>
    <property type="match status" value="1"/>
</dbReference>
<comment type="similarity">
    <text evidence="2">Belongs to the bacterial solute-binding protein 2 family.</text>
</comment>
<dbReference type="InterPro" id="IPR025997">
    <property type="entry name" value="SBP_2_dom"/>
</dbReference>
<name>A0A8A7K947_9FIRM</name>
<evidence type="ECO:0000256" key="3">
    <source>
        <dbReference type="ARBA" id="ARBA00022729"/>
    </source>
</evidence>
<evidence type="ECO:0000256" key="2">
    <source>
        <dbReference type="ARBA" id="ARBA00007639"/>
    </source>
</evidence>
<dbReference type="AlphaFoldDB" id="A0A8A7K947"/>
<dbReference type="KEGG" id="ifn:GM661_00930"/>
<feature type="domain" description="Periplasmic binding protein" evidence="4">
    <location>
        <begin position="29"/>
        <end position="290"/>
    </location>
</feature>
<comment type="subcellular location">
    <subcellularLocation>
        <location evidence="1">Cell envelope</location>
    </subcellularLocation>
</comment>
<dbReference type="Proteomes" id="UP000665020">
    <property type="component" value="Chromosome"/>
</dbReference>
<dbReference type="Gene3D" id="3.40.50.2300">
    <property type="match status" value="2"/>
</dbReference>
<sequence>MKKLIIMLTLLILIVCSSSSFVLAKDIRIGFIPMTLSNEYFITMVNAAKQEAEKLGVELLVQAGQRHGSAQEQLQIVENMITRQVDAICIVASSSEGLITALGKAQRAGVPVINLDTRVDPVAVKKAGLDPIPFIGTNNYTGAKKAGARAFELVGAKAEVAILTGISGQQNARDRRNGFYDLVEGKFKVVAEQTANWEVEQGYNVSQNILQANPSLKLIFASNDNMALGAYRAIKEAGLDNKIEVIGFDAVPAALESIKNGEMDSTVAQFPAEMGIKGVQTAVKMIEGKDVDNTMYTKTLLITKENVEEFIQYLAQFK</sequence>
<dbReference type="SUPFAM" id="SSF53822">
    <property type="entry name" value="Periplasmic binding protein-like I"/>
    <property type="match status" value="1"/>
</dbReference>
<evidence type="ECO:0000313" key="6">
    <source>
        <dbReference type="Proteomes" id="UP000665020"/>
    </source>
</evidence>
<dbReference type="PANTHER" id="PTHR46847:SF1">
    <property type="entry name" value="D-ALLOSE-BINDING PERIPLASMIC PROTEIN-RELATED"/>
    <property type="match status" value="1"/>
</dbReference>